<evidence type="ECO:0000256" key="4">
    <source>
        <dbReference type="ARBA" id="ARBA00022536"/>
    </source>
</evidence>
<evidence type="ECO:0000259" key="13">
    <source>
        <dbReference type="PROSITE" id="PS50948"/>
    </source>
</evidence>
<dbReference type="InterPro" id="IPR003609">
    <property type="entry name" value="Pan_app"/>
</dbReference>
<dbReference type="GO" id="GO:0005886">
    <property type="term" value="C:plasma membrane"/>
    <property type="evidence" value="ECO:0007669"/>
    <property type="project" value="UniProtKB-SubCell"/>
</dbReference>
<organism evidence="14">
    <name type="scientific">Glycine soja</name>
    <name type="common">Wild soybean</name>
    <dbReference type="NCBI Taxonomy" id="3848"/>
    <lineage>
        <taxon>Eukaryota</taxon>
        <taxon>Viridiplantae</taxon>
        <taxon>Streptophyta</taxon>
        <taxon>Embryophyta</taxon>
        <taxon>Tracheophyta</taxon>
        <taxon>Spermatophyta</taxon>
        <taxon>Magnoliopsida</taxon>
        <taxon>eudicotyledons</taxon>
        <taxon>Gunneridae</taxon>
        <taxon>Pentapetalae</taxon>
        <taxon>rosids</taxon>
        <taxon>fabids</taxon>
        <taxon>Fabales</taxon>
        <taxon>Fabaceae</taxon>
        <taxon>Papilionoideae</taxon>
        <taxon>50 kb inversion clade</taxon>
        <taxon>NPAAA clade</taxon>
        <taxon>indigoferoid/millettioid clade</taxon>
        <taxon>Phaseoleae</taxon>
        <taxon>Glycine</taxon>
        <taxon>Glycine subgen. Soja</taxon>
    </lineage>
</organism>
<dbReference type="CDD" id="cd00028">
    <property type="entry name" value="B_lectin"/>
    <property type="match status" value="1"/>
</dbReference>
<gene>
    <name evidence="14" type="ORF">glysoja_029942</name>
</gene>
<proteinExistence type="predicted"/>
<dbReference type="EC" id="2.7.1.-" evidence="14"/>
<evidence type="ECO:0000256" key="10">
    <source>
        <dbReference type="SAM" id="SignalP"/>
    </source>
</evidence>
<dbReference type="GO" id="GO:0004674">
    <property type="term" value="F:protein serine/threonine kinase activity"/>
    <property type="evidence" value="ECO:0007669"/>
    <property type="project" value="UniProtKB-KW"/>
</dbReference>
<keyword evidence="14" id="KW-0675">Receptor</keyword>
<evidence type="ECO:0000256" key="2">
    <source>
        <dbReference type="ARBA" id="ARBA00022475"/>
    </source>
</evidence>
<dbReference type="Pfam" id="PF07714">
    <property type="entry name" value="PK_Tyr_Ser-Thr"/>
    <property type="match status" value="1"/>
</dbReference>
<evidence type="ECO:0000256" key="5">
    <source>
        <dbReference type="ARBA" id="ARBA00022729"/>
    </source>
</evidence>
<dbReference type="GO" id="GO:0005524">
    <property type="term" value="F:ATP binding"/>
    <property type="evidence" value="ECO:0007669"/>
    <property type="project" value="InterPro"/>
</dbReference>
<evidence type="ECO:0000256" key="6">
    <source>
        <dbReference type="ARBA" id="ARBA00022734"/>
    </source>
</evidence>
<evidence type="ECO:0000256" key="8">
    <source>
        <dbReference type="ARBA" id="ARBA00023157"/>
    </source>
</evidence>
<dbReference type="InterPro" id="IPR000719">
    <property type="entry name" value="Prot_kinase_dom"/>
</dbReference>
<dbReference type="PANTHER" id="PTHR32444">
    <property type="entry name" value="BULB-TYPE LECTIN DOMAIN-CONTAINING PROTEIN"/>
    <property type="match status" value="1"/>
</dbReference>
<evidence type="ECO:0000259" key="12">
    <source>
        <dbReference type="PROSITE" id="PS50927"/>
    </source>
</evidence>
<dbReference type="GO" id="GO:0030246">
    <property type="term" value="F:carbohydrate binding"/>
    <property type="evidence" value="ECO:0007669"/>
    <property type="project" value="UniProtKB-KW"/>
</dbReference>
<evidence type="ECO:0000256" key="3">
    <source>
        <dbReference type="ARBA" id="ARBA00022527"/>
    </source>
</evidence>
<dbReference type="Pfam" id="PF08276">
    <property type="entry name" value="PAN_2"/>
    <property type="match status" value="1"/>
</dbReference>
<dbReference type="Gene3D" id="2.90.10.10">
    <property type="entry name" value="Bulb-type lectin domain"/>
    <property type="match status" value="1"/>
</dbReference>
<evidence type="ECO:0000256" key="9">
    <source>
        <dbReference type="ARBA" id="ARBA00023180"/>
    </source>
</evidence>
<feature type="chain" id="PRO_5002073416" evidence="10">
    <location>
        <begin position="21"/>
        <end position="664"/>
    </location>
</feature>
<evidence type="ECO:0000256" key="7">
    <source>
        <dbReference type="ARBA" id="ARBA00022777"/>
    </source>
</evidence>
<dbReference type="Gene3D" id="3.30.200.20">
    <property type="entry name" value="Phosphorylase Kinase, domain 1"/>
    <property type="match status" value="1"/>
</dbReference>
<sequence length="664" mass="74508">MNKIVIIFACLSMLQKMAYAADALTPTSSINDGQELISAGQNFSLGFFTPGISKSRYVGIWYKNIMPQTVVWVANRDYPLNDSSGNLTIVAGNIVLFDGSGNRIWSTNSSRSSIQEPMAKLLDSGNLVLMDGKSSDSDSYIWQSFDYPTDTTLPGLKLGWDKTSGLNRYLTSWKSANDPSAGSFTYGFHHNEITEFVLRQGMKITFRSGIWDGTRLNSDDWIFNEITAFRPIISVTSTEALYWDEPGDRLSRFVMKDDGMLQRYIWDNKVLKWIEMYEARKDFCDDYGACGVNGICNIKDVPVYCDCLKGFKPKSQEEWNSFNRSGGCIRRTPLNCTQGDRFQKLSAIKLPKLLQFWTNNSMNLEECKVECLKNCSCTAYANSAMNEGPHGCFLWFGDLIDIRKLINEEAGQLDLYIKLAASEIGNRNHNEHQASPLFHIDTILAATNNFSTANKIGEGGFGPVYRGKLADGQEIAVKRLSKTSKQGISEFMNEVGLVAKLQHRNLVSILGGCTQGDERIGYMSPEYAANGLLSLKSDVFSFGVIVLEILSGIRNNNFYHSDHERNLLVQAWRLWKEGRAVEFMDANLDLATIRSELLRCLQVGLLCVQKLPKDRPTMSSVVFMLSNESITLAQPKKPEFIEEGLEFPGYSNNSMTITLLEARN</sequence>
<keyword evidence="14" id="KW-0808">Transferase</keyword>
<keyword evidence="3" id="KW-0723">Serine/threonine-protein kinase</keyword>
<dbReference type="SMART" id="SM00473">
    <property type="entry name" value="PAN_AP"/>
    <property type="match status" value="1"/>
</dbReference>
<dbReference type="InterPro" id="IPR011009">
    <property type="entry name" value="Kinase-like_dom_sf"/>
</dbReference>
<keyword evidence="8" id="KW-1015">Disulfide bond</keyword>
<keyword evidence="7 14" id="KW-0418">Kinase</keyword>
<feature type="domain" description="Bulb-type lectin" evidence="12">
    <location>
        <begin position="21"/>
        <end position="142"/>
    </location>
</feature>
<dbReference type="AlphaFoldDB" id="A0A0B2QCR2"/>
<protein>
    <submittedName>
        <fullName evidence="14">G-type lectin S-receptor-like serine/threonine-protein kinase</fullName>
        <ecNumber evidence="14">2.7.1.-</ecNumber>
    </submittedName>
</protein>
<name>A0A0B2QCR2_GLYSO</name>
<evidence type="ECO:0000259" key="11">
    <source>
        <dbReference type="PROSITE" id="PS50011"/>
    </source>
</evidence>
<dbReference type="FunFam" id="1.10.510.10:FF:001722">
    <property type="entry name" value="G-type lectin S-receptor-like serine/threonine-protein kinase B120"/>
    <property type="match status" value="1"/>
</dbReference>
<dbReference type="PANTHER" id="PTHR32444:SF118">
    <property type="entry name" value="OS09G0551150 PROTEIN"/>
    <property type="match status" value="1"/>
</dbReference>
<dbReference type="CDD" id="cd01098">
    <property type="entry name" value="PAN_AP_plant"/>
    <property type="match status" value="1"/>
</dbReference>
<dbReference type="SMART" id="SM00108">
    <property type="entry name" value="B_lectin"/>
    <property type="match status" value="1"/>
</dbReference>
<dbReference type="Pfam" id="PF01453">
    <property type="entry name" value="B_lectin"/>
    <property type="match status" value="1"/>
</dbReference>
<dbReference type="InterPro" id="IPR001245">
    <property type="entry name" value="Ser-Thr/Tyr_kinase_cat_dom"/>
</dbReference>
<dbReference type="PROSITE" id="PS50948">
    <property type="entry name" value="PAN"/>
    <property type="match status" value="1"/>
</dbReference>
<keyword evidence="9" id="KW-0325">Glycoprotein</keyword>
<dbReference type="PROSITE" id="PS50011">
    <property type="entry name" value="PROTEIN_KINASE_DOM"/>
    <property type="match status" value="1"/>
</dbReference>
<keyword evidence="5 10" id="KW-0732">Signal</keyword>
<dbReference type="InterPro" id="IPR000858">
    <property type="entry name" value="S_locus_glycoprot_dom"/>
</dbReference>
<dbReference type="InterPro" id="IPR001480">
    <property type="entry name" value="Bulb-type_lectin_dom"/>
</dbReference>
<accession>A0A0B2QCR2</accession>
<dbReference type="InterPro" id="IPR036426">
    <property type="entry name" value="Bulb-type_lectin_dom_sf"/>
</dbReference>
<dbReference type="Gene3D" id="1.10.510.10">
    <property type="entry name" value="Transferase(Phosphotransferase) domain 1"/>
    <property type="match status" value="1"/>
</dbReference>
<dbReference type="FunFam" id="2.90.10.10:FF:000003">
    <property type="entry name" value="G-type lectin S-receptor-like serine/threonine-protein kinase"/>
    <property type="match status" value="1"/>
</dbReference>
<evidence type="ECO:0000313" key="14">
    <source>
        <dbReference type="EMBL" id="KHN19080.1"/>
    </source>
</evidence>
<keyword evidence="2" id="KW-1003">Cell membrane</keyword>
<keyword evidence="2" id="KW-0472">Membrane</keyword>
<dbReference type="SUPFAM" id="SSF56112">
    <property type="entry name" value="Protein kinase-like (PK-like)"/>
    <property type="match status" value="1"/>
</dbReference>
<dbReference type="EMBL" id="KN659486">
    <property type="protein sequence ID" value="KHN19080.1"/>
    <property type="molecule type" value="Genomic_DNA"/>
</dbReference>
<dbReference type="GO" id="GO:0048544">
    <property type="term" value="P:recognition of pollen"/>
    <property type="evidence" value="ECO:0007669"/>
    <property type="project" value="InterPro"/>
</dbReference>
<dbReference type="FunFam" id="3.30.200.20:FF:001238">
    <property type="entry name" value="Os08g0179000 protein"/>
    <property type="match status" value="1"/>
</dbReference>
<feature type="signal peptide" evidence="10">
    <location>
        <begin position="1"/>
        <end position="20"/>
    </location>
</feature>
<keyword evidence="4" id="KW-0245">EGF-like domain</keyword>
<dbReference type="SUPFAM" id="SSF51110">
    <property type="entry name" value="alpha-D-mannose-specific plant lectins"/>
    <property type="match status" value="1"/>
</dbReference>
<dbReference type="GO" id="GO:0031625">
    <property type="term" value="F:ubiquitin protein ligase binding"/>
    <property type="evidence" value="ECO:0007669"/>
    <property type="project" value="UniProtKB-ARBA"/>
</dbReference>
<dbReference type="PROSITE" id="PS50927">
    <property type="entry name" value="BULB_LECTIN"/>
    <property type="match status" value="1"/>
</dbReference>
<keyword evidence="6 14" id="KW-0430">Lectin</keyword>
<feature type="domain" description="Protein kinase" evidence="11">
    <location>
        <begin position="450"/>
        <end position="664"/>
    </location>
</feature>
<dbReference type="Pfam" id="PF00954">
    <property type="entry name" value="S_locus_glycop"/>
    <property type="match status" value="1"/>
</dbReference>
<dbReference type="Proteomes" id="UP000053555">
    <property type="component" value="Unassembled WGS sequence"/>
</dbReference>
<reference evidence="14" key="1">
    <citation type="submission" date="2014-07" db="EMBL/GenBank/DDBJ databases">
        <title>Identification of a novel salt tolerance gene in wild soybean by whole-genome sequencing.</title>
        <authorList>
            <person name="Lam H.-M."/>
            <person name="Qi X."/>
            <person name="Li M.-W."/>
            <person name="Liu X."/>
            <person name="Xie M."/>
            <person name="Ni M."/>
            <person name="Xu X."/>
        </authorList>
    </citation>
    <scope>NUCLEOTIDE SEQUENCE [LARGE SCALE GENOMIC DNA]</scope>
    <source>
        <tissue evidence="14">Root</tissue>
    </source>
</reference>
<comment type="subcellular location">
    <subcellularLocation>
        <location evidence="1">Cell membrane</location>
        <topology evidence="1">Single-pass type I membrane protein</topology>
    </subcellularLocation>
</comment>
<evidence type="ECO:0000256" key="1">
    <source>
        <dbReference type="ARBA" id="ARBA00004251"/>
    </source>
</evidence>
<feature type="domain" description="Apple" evidence="13">
    <location>
        <begin position="336"/>
        <end position="420"/>
    </location>
</feature>